<evidence type="ECO:0000313" key="9">
    <source>
        <dbReference type="Proteomes" id="UP001295444"/>
    </source>
</evidence>
<dbReference type="InterPro" id="IPR036322">
    <property type="entry name" value="WD40_repeat_dom_sf"/>
</dbReference>
<protein>
    <submittedName>
        <fullName evidence="8">Bromodomain and WD repeat-containing 1</fullName>
    </submittedName>
</protein>
<dbReference type="PANTHER" id="PTHR16266">
    <property type="entry name" value="WD REPEAT DOMAIN 9"/>
    <property type="match status" value="1"/>
</dbReference>
<feature type="compositionally biased region" description="Basic residues" evidence="6">
    <location>
        <begin position="1937"/>
        <end position="1947"/>
    </location>
</feature>
<feature type="compositionally biased region" description="Polar residues" evidence="6">
    <location>
        <begin position="1748"/>
        <end position="1781"/>
    </location>
</feature>
<dbReference type="InterPro" id="IPR057452">
    <property type="entry name" value="BRWD/PHIP_N"/>
</dbReference>
<evidence type="ECO:0000256" key="2">
    <source>
        <dbReference type="ARBA" id="ARBA00022737"/>
    </source>
</evidence>
<feature type="domain" description="Bromo" evidence="7">
    <location>
        <begin position="1338"/>
        <end position="1408"/>
    </location>
</feature>
<evidence type="ECO:0000256" key="5">
    <source>
        <dbReference type="PROSITE-ProRule" id="PRU00221"/>
    </source>
</evidence>
<dbReference type="FunFam" id="1.20.920.10:FF:000066">
    <property type="entry name" value="Transcription initiation factor TFIID subunit 1"/>
    <property type="match status" value="1"/>
</dbReference>
<dbReference type="InterPro" id="IPR052060">
    <property type="entry name" value="Bromo_WD_repeat"/>
</dbReference>
<proteinExistence type="predicted"/>
<feature type="repeat" description="WD" evidence="5">
    <location>
        <begin position="298"/>
        <end position="334"/>
    </location>
</feature>
<feature type="compositionally biased region" description="Polar residues" evidence="6">
    <location>
        <begin position="882"/>
        <end position="891"/>
    </location>
</feature>
<dbReference type="InterPro" id="IPR001680">
    <property type="entry name" value="WD40_rpt"/>
</dbReference>
<dbReference type="GO" id="GO:0007010">
    <property type="term" value="P:cytoskeleton organization"/>
    <property type="evidence" value="ECO:0007669"/>
    <property type="project" value="TreeGrafter"/>
</dbReference>
<feature type="repeat" description="WD" evidence="5">
    <location>
        <begin position="396"/>
        <end position="427"/>
    </location>
</feature>
<dbReference type="PRINTS" id="PR00503">
    <property type="entry name" value="BROMODOMAIN"/>
</dbReference>
<feature type="compositionally biased region" description="Low complexity" evidence="6">
    <location>
        <begin position="1661"/>
        <end position="1675"/>
    </location>
</feature>
<dbReference type="CDD" id="cd05529">
    <property type="entry name" value="Bromo_WDR9_I_like"/>
    <property type="match status" value="1"/>
</dbReference>
<dbReference type="GO" id="GO:0005634">
    <property type="term" value="C:nucleus"/>
    <property type="evidence" value="ECO:0007669"/>
    <property type="project" value="TreeGrafter"/>
</dbReference>
<feature type="compositionally biased region" description="Polar residues" evidence="6">
    <location>
        <begin position="1482"/>
        <end position="1510"/>
    </location>
</feature>
<feature type="region of interest" description="Disordered" evidence="6">
    <location>
        <begin position="1435"/>
        <end position="1640"/>
    </location>
</feature>
<dbReference type="Pfam" id="PF25437">
    <property type="entry name" value="BRWD1_N"/>
    <property type="match status" value="1"/>
</dbReference>
<organism evidence="8 9">
    <name type="scientific">Pelobates cultripes</name>
    <name type="common">Western spadefoot toad</name>
    <dbReference type="NCBI Taxonomy" id="61616"/>
    <lineage>
        <taxon>Eukaryota</taxon>
        <taxon>Metazoa</taxon>
        <taxon>Chordata</taxon>
        <taxon>Craniata</taxon>
        <taxon>Vertebrata</taxon>
        <taxon>Euteleostomi</taxon>
        <taxon>Amphibia</taxon>
        <taxon>Batrachia</taxon>
        <taxon>Anura</taxon>
        <taxon>Pelobatoidea</taxon>
        <taxon>Pelobatidae</taxon>
        <taxon>Pelobates</taxon>
    </lineage>
</organism>
<dbReference type="PANTHER" id="PTHR16266:SF26">
    <property type="entry name" value="BROMODOMAIN AND WD REPEAT-CONTAINING PROTEIN 1"/>
    <property type="match status" value="1"/>
</dbReference>
<feature type="domain" description="Bromo" evidence="7">
    <location>
        <begin position="1205"/>
        <end position="1275"/>
    </location>
</feature>
<dbReference type="PROSITE" id="PS00678">
    <property type="entry name" value="WD_REPEATS_1"/>
    <property type="match status" value="1"/>
</dbReference>
<dbReference type="EMBL" id="OW240912">
    <property type="protein sequence ID" value="CAH2219137.1"/>
    <property type="molecule type" value="Genomic_DNA"/>
</dbReference>
<dbReference type="FunFam" id="1.20.920.10:FF:000044">
    <property type="entry name" value="Bromodomain and WD repeat domain-containing 1"/>
    <property type="match status" value="1"/>
</dbReference>
<dbReference type="Pfam" id="PF00400">
    <property type="entry name" value="WD40"/>
    <property type="match status" value="5"/>
</dbReference>
<dbReference type="InterPro" id="IPR036427">
    <property type="entry name" value="Bromodomain-like_sf"/>
</dbReference>
<evidence type="ECO:0000256" key="1">
    <source>
        <dbReference type="ARBA" id="ARBA00022574"/>
    </source>
</evidence>
<dbReference type="SUPFAM" id="SSF47370">
    <property type="entry name" value="Bromodomain"/>
    <property type="match status" value="2"/>
</dbReference>
<dbReference type="GO" id="GO:0006357">
    <property type="term" value="P:regulation of transcription by RNA polymerase II"/>
    <property type="evidence" value="ECO:0007669"/>
    <property type="project" value="TreeGrafter"/>
</dbReference>
<sequence length="2112" mass="238743">MAVRRPQPGSAAAQCELLSSPYHRLSLAIPGMADPPGPSHHPPPRLESELYFLIAKFLANGSCRKSAEMLIQEVNQFKLLPKRVDWLGNEHAQTFDEMVSLHSHVTPDHLLRMCQHLVSVLDKEMPPNLRKTYSLLAVGKHSLLRKEKDCRNVLWNRKTFAALHRGRPPEIPLTMKWPPNTVEVHLGKHLTGSVSFNPAFPVTMYQHIKMKKRILGHLSSVYCVAFDRTGQRIFTGADDCLLKIWSSLDGRLLATLRGHSAEISELTVNYENTLIATTSCEKLIRVWSLRTCAPVAVLQGHSVCVNSLIFSPFVRGSTRYLISTGGDATVCLWQWDADTLQFKDRPLKFVEKSGPSAKILCCSCSAGGMFLAAGASDHAIRMYYFGRETPEKMSELEGHSGIIDSIQFSNHSERFLSGSKDGTVRIWYLQKQEWNSLLLDMAQLLNESSAYVEDRYSKPKVLMLTWNISDSLVVTATSSYLLKVWDSHSGKLLHILPGHENDIYVLEPHPFDYRIMLSAGYDGKISIWDVTKGVRIKSYFNAIEGQGHGAILDCKLSADGQHIASTDSHGHLLIFGFGCTKRYEKIPDQMFFHTDYRPLCRDQHNWVLDEQTQQAPHLMPPPFLVDVDGNPHPPKYQRLVPGRENCADEHLVPQLGYVETSNGDVVEQVISQQTHYYQQNQDASVLDGMIRALQRSQEQRPGLEQEPGARGQPQMEEMPRRGFFSPANIGLRRSGQVEGIRQMHQNSPRSQIATERDLLAWKCRVVVPPIPCPVYMKQEEFRIAKGNEEKITFTKQRKYDFQDKKCDAPCLRYRSKPPSRMQSSRREVEEFIDFSCEEGEETEPSSENEASSENENEEEEAMDQVAEVSSVPDDDDWRSENDTGNSSSDYSDWTAEDRDYLQSPRPSSVRCKVKKHTSARRLIKKLSSSSDEESSADESSSETRTVKQDQNEAVGDPVRPPINGEISECRPPVWVTDTMPHRSPFVPQMGDEVIYFRQGHEAYINAVTRNNLPISNVLKEPWKKTVLRDQEVVKIVGIRYEVGPPVICCLKLTVIDHVSGKLTDQSFSLKYHDMPDVIDFLVLRQFYDHARQRHWQAGDKFRSVIDDAWWFGTVMSQEPHQADYPDSLFQCYTVKWDNTEIERLSPWDMDVIPIEVVPPEELGASISVSPDELDNLLYSPQEGEWGPETQHTECERIICGIDQLLRLDMATPFAGPVDLNTYPSYCTVVAYPTDLSTIRMRLVNRFYRRVCALKWEVKYIALNASTFNEPDSAIAKSAKKITELLLNFIMDSSCTDINDLINSTEGTEQCRSCDQMERPHTPEKTWQDQCMELVDLIIECEDSEPFREPVDLEQYTDYQDIVTTPMDFGTIKKSLADGKYRNPVQLCSDMRLVFSNAKIYTPNKRSRIYSMALRLSALVEDKMKVIISAYKLSQDSPQKSGSKYCNSKRQRTKPILKGSSAPGHLKQRKTRSLLENEPTLEPCSSQSTSSGVIPVSDQSNESVTSGSFRGSSPAKAATISAESSVTGSESDSEQNRSDSERESDLTSSSTSSSEHSTCSQSSDSSETETKKKPASRPKISHFKSKESNARKRRYATKNPASQGKKQKRNLPNKRKNTRYSDDSISSSKARKYNKESQKKILRKSAAVAANKIKCMSDVEGSVPSSDSDYSASKTSRTLPHRTAAAEAKKRLIGACELENGLRSDSDTEIPCQKKTDGFKKLESISNGSSSDNRSESDEEHSVSKKNVDQNMEEQSSSDSPCFLTPTSTQRNVVDTDSGMSSSDEDIQVSSKKIKLRRKRSDKRTIVRTRETHPTTSEECPESPRNIKAPSKPTRVNRQNIYTESDSESDIKIRPVHKRQTSRVSPLSSKVKVLYDSEGTSESQNEHNSFSKSSSSEEEVDKISTSLDSSSDSVSSFDDSSQSLHEKMNGKQPCGKVSKQKRKLRQSKTRCDYERKCLNDGKYESSSETSCDNSSEDMNRGKQKKRSAVICDDSDEDSAKHKKRSKTVHYDSEVMESRKSSKRSKSSDSEDSVKCRKRSKNSPDNDYEDTDCSTRKKLTRRSKICTRNQGKRTVRYNDEDSLVSMDENVRPRSSRQSYSQKVVSKSRVSQFFR</sequence>
<evidence type="ECO:0000313" key="8">
    <source>
        <dbReference type="EMBL" id="CAH2219137.1"/>
    </source>
</evidence>
<feature type="compositionally biased region" description="Low complexity" evidence="6">
    <location>
        <begin position="1545"/>
        <end position="1564"/>
    </location>
</feature>
<feature type="compositionally biased region" description="Basic residues" evidence="6">
    <location>
        <begin position="1572"/>
        <end position="1582"/>
    </location>
</feature>
<feature type="repeat" description="WD" evidence="5">
    <location>
        <begin position="256"/>
        <end position="297"/>
    </location>
</feature>
<reference evidence="8" key="1">
    <citation type="submission" date="2022-03" db="EMBL/GenBank/DDBJ databases">
        <authorList>
            <person name="Alioto T."/>
            <person name="Alioto T."/>
            <person name="Gomez Garrido J."/>
        </authorList>
    </citation>
    <scope>NUCLEOTIDE SEQUENCE</scope>
</reference>
<feature type="compositionally biased region" description="Basic and acidic residues" evidence="6">
    <location>
        <begin position="1802"/>
        <end position="1812"/>
    </location>
</feature>
<dbReference type="SUPFAM" id="SSF50978">
    <property type="entry name" value="WD40 repeat-like"/>
    <property type="match status" value="1"/>
</dbReference>
<dbReference type="PROSITE" id="PS50294">
    <property type="entry name" value="WD_REPEATS_REGION"/>
    <property type="match status" value="4"/>
</dbReference>
<dbReference type="Gene3D" id="2.130.10.10">
    <property type="entry name" value="YVTN repeat-like/Quinoprotein amine dehydrogenase"/>
    <property type="match status" value="2"/>
</dbReference>
<dbReference type="Gene3D" id="1.20.920.10">
    <property type="entry name" value="Bromodomain-like"/>
    <property type="match status" value="2"/>
</dbReference>
<feature type="compositionally biased region" description="Polar residues" evidence="6">
    <location>
        <begin position="1833"/>
        <end position="1843"/>
    </location>
</feature>
<dbReference type="SMART" id="SM00320">
    <property type="entry name" value="WD40"/>
    <property type="match status" value="8"/>
</dbReference>
<feature type="compositionally biased region" description="Acidic residues" evidence="6">
    <location>
        <begin position="930"/>
        <end position="940"/>
    </location>
</feature>
<evidence type="ECO:0000256" key="3">
    <source>
        <dbReference type="ARBA" id="ARBA00023117"/>
    </source>
</evidence>
<dbReference type="SMART" id="SM00297">
    <property type="entry name" value="BROMO"/>
    <property type="match status" value="2"/>
</dbReference>
<feature type="region of interest" description="Disordered" evidence="6">
    <location>
        <begin position="1654"/>
        <end position="2112"/>
    </location>
</feature>
<feature type="compositionally biased region" description="Basic residues" evidence="6">
    <location>
        <begin position="2054"/>
        <end position="2073"/>
    </location>
</feature>
<feature type="compositionally biased region" description="Basic residues" evidence="6">
    <location>
        <begin position="1791"/>
        <end position="1801"/>
    </location>
</feature>
<keyword evidence="1 5" id="KW-0853">WD repeat</keyword>
<feature type="compositionally biased region" description="Acidic residues" evidence="6">
    <location>
        <begin position="836"/>
        <end position="862"/>
    </location>
</feature>
<dbReference type="InterPro" id="IPR057451">
    <property type="entry name" value="BRWD/PHIP_AD"/>
</dbReference>
<keyword evidence="3 4" id="KW-0103">Bromodomain</keyword>
<dbReference type="Pfam" id="PF00439">
    <property type="entry name" value="Bromodomain"/>
    <property type="match status" value="2"/>
</dbReference>
<gene>
    <name evidence="8" type="ORF">PECUL_23A013922</name>
</gene>
<feature type="compositionally biased region" description="Basic residues" evidence="6">
    <location>
        <begin position="911"/>
        <end position="924"/>
    </location>
</feature>
<feature type="compositionally biased region" description="Polar residues" evidence="6">
    <location>
        <begin position="1435"/>
        <end position="1445"/>
    </location>
</feature>
<accession>A0AAD1QXR9</accession>
<dbReference type="PROSITE" id="PS50082">
    <property type="entry name" value="WD_REPEATS_2"/>
    <property type="match status" value="5"/>
</dbReference>
<dbReference type="InterPro" id="IPR015943">
    <property type="entry name" value="WD40/YVTN_repeat-like_dom_sf"/>
</dbReference>
<feature type="compositionally biased region" description="Basic and acidic residues" evidence="6">
    <location>
        <begin position="2007"/>
        <end position="2033"/>
    </location>
</feature>
<feature type="compositionally biased region" description="Basic and acidic residues" evidence="6">
    <location>
        <begin position="1533"/>
        <end position="1544"/>
    </location>
</feature>
<feature type="compositionally biased region" description="Low complexity" evidence="6">
    <location>
        <begin position="1902"/>
        <end position="1922"/>
    </location>
</feature>
<feature type="region of interest" description="Disordered" evidence="6">
    <location>
        <begin position="836"/>
        <end position="966"/>
    </location>
</feature>
<feature type="repeat" description="WD" evidence="5">
    <location>
        <begin position="496"/>
        <end position="538"/>
    </location>
</feature>
<evidence type="ECO:0000256" key="6">
    <source>
        <dbReference type="SAM" id="MobiDB-lite"/>
    </source>
</evidence>
<dbReference type="Pfam" id="PF25313">
    <property type="entry name" value="BRWD_AD"/>
    <property type="match status" value="1"/>
</dbReference>
<name>A0AAD1QXR9_PELCU</name>
<keyword evidence="9" id="KW-1185">Reference proteome</keyword>
<feature type="compositionally biased region" description="Basic and acidic residues" evidence="6">
    <location>
        <begin position="1699"/>
        <end position="1722"/>
    </location>
</feature>
<dbReference type="Proteomes" id="UP001295444">
    <property type="component" value="Chromosome 01"/>
</dbReference>
<feature type="repeat" description="WD" evidence="5">
    <location>
        <begin position="214"/>
        <end position="255"/>
    </location>
</feature>
<feature type="compositionally biased region" description="Basic and acidic residues" evidence="6">
    <location>
        <begin position="1732"/>
        <end position="1747"/>
    </location>
</feature>
<dbReference type="InterPro" id="IPR001487">
    <property type="entry name" value="Bromodomain"/>
</dbReference>
<dbReference type="InterPro" id="IPR019775">
    <property type="entry name" value="WD40_repeat_CS"/>
</dbReference>
<dbReference type="PROSITE" id="PS50014">
    <property type="entry name" value="BROMODOMAIN_2"/>
    <property type="match status" value="2"/>
</dbReference>
<evidence type="ECO:0000259" key="7">
    <source>
        <dbReference type="PROSITE" id="PS50014"/>
    </source>
</evidence>
<feature type="compositionally biased region" description="Basic residues" evidence="6">
    <location>
        <begin position="1604"/>
        <end position="1617"/>
    </location>
</feature>
<dbReference type="CDD" id="cd00200">
    <property type="entry name" value="WD40"/>
    <property type="match status" value="1"/>
</dbReference>
<evidence type="ECO:0000256" key="4">
    <source>
        <dbReference type="PROSITE-ProRule" id="PRU00035"/>
    </source>
</evidence>
<feature type="compositionally biased region" description="Polar residues" evidence="6">
    <location>
        <begin position="1520"/>
        <end position="1529"/>
    </location>
</feature>
<feature type="region of interest" description="Disordered" evidence="6">
    <location>
        <begin position="696"/>
        <end position="721"/>
    </location>
</feature>
<dbReference type="GO" id="GO:0008360">
    <property type="term" value="P:regulation of cell shape"/>
    <property type="evidence" value="ECO:0007669"/>
    <property type="project" value="TreeGrafter"/>
</dbReference>
<feature type="compositionally biased region" description="Low complexity" evidence="6">
    <location>
        <begin position="2093"/>
        <end position="2112"/>
    </location>
</feature>
<keyword evidence="2" id="KW-0677">Repeat</keyword>
<feature type="compositionally biased region" description="Basic and acidic residues" evidence="6">
    <location>
        <begin position="1948"/>
        <end position="1964"/>
    </location>
</feature>